<dbReference type="Proteomes" id="UP000034826">
    <property type="component" value="Unassembled WGS sequence"/>
</dbReference>
<evidence type="ECO:0000313" key="2">
    <source>
        <dbReference type="EMBL" id="KKT64599.1"/>
    </source>
</evidence>
<feature type="transmembrane region" description="Helical" evidence="1">
    <location>
        <begin position="16"/>
        <end position="43"/>
    </location>
</feature>
<evidence type="ECO:0000313" key="3">
    <source>
        <dbReference type="Proteomes" id="UP000034826"/>
    </source>
</evidence>
<reference evidence="2 3" key="1">
    <citation type="journal article" date="2015" name="Nature">
        <title>rRNA introns, odd ribosomes, and small enigmatic genomes across a large radiation of phyla.</title>
        <authorList>
            <person name="Brown C.T."/>
            <person name="Hug L.A."/>
            <person name="Thomas B.C."/>
            <person name="Sharon I."/>
            <person name="Castelle C.J."/>
            <person name="Singh A."/>
            <person name="Wilkins M.J."/>
            <person name="Williams K.H."/>
            <person name="Banfield J.F."/>
        </authorList>
    </citation>
    <scope>NUCLEOTIDE SEQUENCE [LARGE SCALE GENOMIC DNA]</scope>
</reference>
<dbReference type="AlphaFoldDB" id="A0A0G1LY24"/>
<keyword evidence="1" id="KW-0812">Transmembrane</keyword>
<dbReference type="EMBL" id="LCIY01000055">
    <property type="protein sequence ID" value="KKT64599.1"/>
    <property type="molecule type" value="Genomic_DNA"/>
</dbReference>
<protein>
    <submittedName>
        <fullName evidence="2">Uncharacterized protein</fullName>
    </submittedName>
</protein>
<comment type="caution">
    <text evidence="2">The sequence shown here is derived from an EMBL/GenBank/DDBJ whole genome shotgun (WGS) entry which is preliminary data.</text>
</comment>
<keyword evidence="1" id="KW-0472">Membrane</keyword>
<name>A0A0G1LY24_9BACT</name>
<sequence length="60" mass="6336">MINVYEAQAANKRKSALIIGLFILFVTVSVYVISQAMGVYFGYEPGGLGVAGLALPSPKT</sequence>
<gene>
    <name evidence="2" type="ORF">UW60_C0055G0008</name>
</gene>
<proteinExistence type="predicted"/>
<keyword evidence="1" id="KW-1133">Transmembrane helix</keyword>
<accession>A0A0G1LY24</accession>
<organism evidence="2 3">
    <name type="scientific">Candidatus Woesebacteria bacterium GW2011_GWA2_44_33</name>
    <dbReference type="NCBI Taxonomy" id="1618564"/>
    <lineage>
        <taxon>Bacteria</taxon>
        <taxon>Candidatus Woeseibacteriota</taxon>
    </lineage>
</organism>
<evidence type="ECO:0000256" key="1">
    <source>
        <dbReference type="SAM" id="Phobius"/>
    </source>
</evidence>